<proteinExistence type="predicted"/>
<dbReference type="Proteomes" id="UP000253420">
    <property type="component" value="Unassembled WGS sequence"/>
</dbReference>
<evidence type="ECO:0000313" key="2">
    <source>
        <dbReference type="Proteomes" id="UP000253420"/>
    </source>
</evidence>
<dbReference type="AlphaFoldDB" id="A0A368JZD0"/>
<dbReference type="RefSeq" id="WP_114442087.1">
    <property type="nucleotide sequence ID" value="NZ_QOZG01000008.1"/>
</dbReference>
<dbReference type="OrthoDB" id="8081243at2"/>
<gene>
    <name evidence="1" type="ORF">DUT91_18030</name>
</gene>
<keyword evidence="2" id="KW-1185">Reference proteome</keyword>
<dbReference type="EMBL" id="QOZG01000008">
    <property type="protein sequence ID" value="RCS22498.1"/>
    <property type="molecule type" value="Genomic_DNA"/>
</dbReference>
<evidence type="ECO:0008006" key="3">
    <source>
        <dbReference type="Google" id="ProtNLM"/>
    </source>
</evidence>
<sequence>MSQPAIDISDTSAYQPRAAWFDGLVDCGPASIKLSLIESDPAKPIAPATIEKARALIEATGEKLAQTKHRGAGFAILHQGQEGLWLLLHWWIEGDIATQMLWRSKLSGEPHFIPAEPLLMACVWELGIIDFERRAWMETAMSGKPISDYLTRTMPRGTV</sequence>
<reference evidence="1 2" key="1">
    <citation type="submission" date="2018-07" db="EMBL/GenBank/DDBJ databases">
        <title>The draft genome of Phyllobacterium salinisoli.</title>
        <authorList>
            <person name="Liu L."/>
            <person name="Li L."/>
            <person name="Zhang X."/>
            <person name="Liang L."/>
        </authorList>
    </citation>
    <scope>NUCLEOTIDE SEQUENCE [LARGE SCALE GENOMIC DNA]</scope>
    <source>
        <strain evidence="1 2">LLAN61</strain>
    </source>
</reference>
<evidence type="ECO:0000313" key="1">
    <source>
        <dbReference type="EMBL" id="RCS22498.1"/>
    </source>
</evidence>
<protein>
    <recommendedName>
        <fullName evidence="3">Isochorismatase</fullName>
    </recommendedName>
</protein>
<organism evidence="1 2">
    <name type="scientific">Phyllobacterium salinisoli</name>
    <dbReference type="NCBI Taxonomy" id="1899321"/>
    <lineage>
        <taxon>Bacteria</taxon>
        <taxon>Pseudomonadati</taxon>
        <taxon>Pseudomonadota</taxon>
        <taxon>Alphaproteobacteria</taxon>
        <taxon>Hyphomicrobiales</taxon>
        <taxon>Phyllobacteriaceae</taxon>
        <taxon>Phyllobacterium</taxon>
    </lineage>
</organism>
<name>A0A368JZD0_9HYPH</name>
<comment type="caution">
    <text evidence="1">The sequence shown here is derived from an EMBL/GenBank/DDBJ whole genome shotgun (WGS) entry which is preliminary data.</text>
</comment>
<accession>A0A368JZD0</accession>